<dbReference type="Pfam" id="PF13458">
    <property type="entry name" value="Peripla_BP_6"/>
    <property type="match status" value="1"/>
</dbReference>
<keyword evidence="5" id="KW-1185">Reference proteome</keyword>
<organism evidence="4 5">
    <name type="scientific">Natronosalvus hydrolyticus</name>
    <dbReference type="NCBI Taxonomy" id="2979988"/>
    <lineage>
        <taxon>Archaea</taxon>
        <taxon>Methanobacteriati</taxon>
        <taxon>Methanobacteriota</taxon>
        <taxon>Stenosarchaea group</taxon>
        <taxon>Halobacteria</taxon>
        <taxon>Halobacteriales</taxon>
        <taxon>Natrialbaceae</taxon>
        <taxon>Natronosalvus</taxon>
    </lineage>
</organism>
<evidence type="ECO:0000256" key="1">
    <source>
        <dbReference type="ARBA" id="ARBA00022729"/>
    </source>
</evidence>
<dbReference type="Gene3D" id="3.40.50.2300">
    <property type="match status" value="2"/>
</dbReference>
<protein>
    <submittedName>
        <fullName evidence="4">ABC transporter substrate-binding protein</fullName>
    </submittedName>
</protein>
<evidence type="ECO:0000256" key="2">
    <source>
        <dbReference type="SAM" id="MobiDB-lite"/>
    </source>
</evidence>
<dbReference type="Proteomes" id="UP001321047">
    <property type="component" value="Unassembled WGS sequence"/>
</dbReference>
<evidence type="ECO:0000313" key="5">
    <source>
        <dbReference type="Proteomes" id="UP001321047"/>
    </source>
</evidence>
<accession>A0AAP2Z8S8</accession>
<name>A0AAP2Z8S8_9EURY</name>
<dbReference type="InterPro" id="IPR028081">
    <property type="entry name" value="Leu-bd"/>
</dbReference>
<evidence type="ECO:0000313" key="4">
    <source>
        <dbReference type="EMBL" id="MCU4752797.1"/>
    </source>
</evidence>
<dbReference type="RefSeq" id="WP_342809128.1">
    <property type="nucleotide sequence ID" value="NZ_JAOPJZ010000010.1"/>
</dbReference>
<dbReference type="AlphaFoldDB" id="A0AAP2Z8S8"/>
<gene>
    <name evidence="4" type="ORF">OB919_12560</name>
</gene>
<dbReference type="InterPro" id="IPR028082">
    <property type="entry name" value="Peripla_BP_I"/>
</dbReference>
<dbReference type="EMBL" id="JAOPJZ010000010">
    <property type="protein sequence ID" value="MCU4752797.1"/>
    <property type="molecule type" value="Genomic_DNA"/>
</dbReference>
<sequence length="471" mass="48842">MTDGGHSRREWLQWCGGLGVIAGIAGVAGCIGEDDEPLELTADDGTSDTSSDEDTDEVDSAVEDDDADAGDTEDADDATDDDADAEERADDDEDDQSKPDGSARLATLLPKTGDLASFGQSMTNAATLAATQIDEESSLEVEVRTEDTETSPEVAVARAQDLLAAGHESIIGAAATHITSEVAENVTIPQNATLVSPSSTGTGDLDPSFLRTVPHDRLQGAALADGAIGSFDPDSVALIALDNQYMAGIAEATASAVADRGLDITTTVFYEFGQSSYGAELEAALENDPDVLLVQGFHDVTAPLVQQYYEAFDTGAGIVVSDALVDADFVERVEHPMNDVVGVRLAERGPFGEAFERLYQHTYSVDPEPFAANAYDAAAVVLLATFAAGDTTGTAVREAIPPVTAGGGTQITPENLPEGAALAAAGESVRYVGASGPIEFTNGGDLSVASFELAQVEGNTFETVESFIVES</sequence>
<reference evidence="4 5" key="1">
    <citation type="submission" date="2022-09" db="EMBL/GenBank/DDBJ databases">
        <title>Enrichment on poylsaccharides allowed isolation of novel metabolic and taxonomic groups of Haloarchaea.</title>
        <authorList>
            <person name="Sorokin D.Y."/>
            <person name="Elcheninov A.G."/>
            <person name="Khizhniak T.V."/>
            <person name="Kolganova T.V."/>
            <person name="Kublanov I.V."/>
        </authorList>
    </citation>
    <scope>NUCLEOTIDE SEQUENCE [LARGE SCALE GENOMIC DNA]</scope>
    <source>
        <strain evidence="4 5">AArc-curdl1</strain>
    </source>
</reference>
<feature type="compositionally biased region" description="Acidic residues" evidence="2">
    <location>
        <begin position="35"/>
        <end position="95"/>
    </location>
</feature>
<dbReference type="InterPro" id="IPR051010">
    <property type="entry name" value="BCAA_transport"/>
</dbReference>
<dbReference type="PANTHER" id="PTHR30483">
    <property type="entry name" value="LEUCINE-SPECIFIC-BINDING PROTEIN"/>
    <property type="match status" value="1"/>
</dbReference>
<feature type="domain" description="Leucine-binding protein" evidence="3">
    <location>
        <begin position="104"/>
        <end position="424"/>
    </location>
</feature>
<feature type="region of interest" description="Disordered" evidence="2">
    <location>
        <begin position="35"/>
        <end position="104"/>
    </location>
</feature>
<evidence type="ECO:0000259" key="3">
    <source>
        <dbReference type="Pfam" id="PF13458"/>
    </source>
</evidence>
<dbReference type="PANTHER" id="PTHR30483:SF6">
    <property type="entry name" value="PERIPLASMIC BINDING PROTEIN OF ABC TRANSPORTER FOR NATURAL AMINO ACIDS"/>
    <property type="match status" value="1"/>
</dbReference>
<comment type="caution">
    <text evidence="4">The sequence shown here is derived from an EMBL/GenBank/DDBJ whole genome shotgun (WGS) entry which is preliminary data.</text>
</comment>
<keyword evidence="1" id="KW-0732">Signal</keyword>
<proteinExistence type="predicted"/>
<dbReference type="SUPFAM" id="SSF53822">
    <property type="entry name" value="Periplasmic binding protein-like I"/>
    <property type="match status" value="1"/>
</dbReference>